<sequence length="162" mass="18778">MEVKESVVGFWEEDKGSFKILDKGKEEKRVRFGRHLEDYSIRIQWTVKRNLNTVTYALELIGDVTHFLMSNCYATQLLREQGTYGCSFVRRINDHEKTGVISEQMKNGKIAGDLYATMTAFTGLCLMYNIIITSNKYKMGQKRCHNTGVAISDEDTLRRIRY</sequence>
<proteinExistence type="predicted"/>
<comment type="caution">
    <text evidence="2">The sequence shown here is derived from an EMBL/GenBank/DDBJ whole genome shotgun (WGS) entry which is preliminary data.</text>
</comment>
<organism evidence="2 3">
    <name type="scientific">Dreissena polymorpha</name>
    <name type="common">Zebra mussel</name>
    <name type="synonym">Mytilus polymorpha</name>
    <dbReference type="NCBI Taxonomy" id="45954"/>
    <lineage>
        <taxon>Eukaryota</taxon>
        <taxon>Metazoa</taxon>
        <taxon>Spiralia</taxon>
        <taxon>Lophotrochozoa</taxon>
        <taxon>Mollusca</taxon>
        <taxon>Bivalvia</taxon>
        <taxon>Autobranchia</taxon>
        <taxon>Heteroconchia</taxon>
        <taxon>Euheterodonta</taxon>
        <taxon>Imparidentia</taxon>
        <taxon>Neoheterodontei</taxon>
        <taxon>Myida</taxon>
        <taxon>Dreissenoidea</taxon>
        <taxon>Dreissenidae</taxon>
        <taxon>Dreissena</taxon>
    </lineage>
</organism>
<dbReference type="AlphaFoldDB" id="A0A9D4JR52"/>
<keyword evidence="1" id="KW-0472">Membrane</keyword>
<keyword evidence="1" id="KW-0812">Transmembrane</keyword>
<keyword evidence="3" id="KW-1185">Reference proteome</keyword>
<name>A0A9D4JR52_DREPO</name>
<gene>
    <name evidence="2" type="ORF">DPMN_119298</name>
</gene>
<reference evidence="2" key="1">
    <citation type="journal article" date="2019" name="bioRxiv">
        <title>The Genome of the Zebra Mussel, Dreissena polymorpha: A Resource for Invasive Species Research.</title>
        <authorList>
            <person name="McCartney M.A."/>
            <person name="Auch B."/>
            <person name="Kono T."/>
            <person name="Mallez S."/>
            <person name="Zhang Y."/>
            <person name="Obille A."/>
            <person name="Becker A."/>
            <person name="Abrahante J.E."/>
            <person name="Garbe J."/>
            <person name="Badalamenti J.P."/>
            <person name="Herman A."/>
            <person name="Mangelson H."/>
            <person name="Liachko I."/>
            <person name="Sullivan S."/>
            <person name="Sone E.D."/>
            <person name="Koren S."/>
            <person name="Silverstein K.A.T."/>
            <person name="Beckman K.B."/>
            <person name="Gohl D.M."/>
        </authorList>
    </citation>
    <scope>NUCLEOTIDE SEQUENCE</scope>
    <source>
        <strain evidence="2">Duluth1</strain>
        <tissue evidence="2">Whole animal</tissue>
    </source>
</reference>
<keyword evidence="1" id="KW-1133">Transmembrane helix</keyword>
<protein>
    <submittedName>
        <fullName evidence="2">Uncharacterized protein</fullName>
    </submittedName>
</protein>
<dbReference type="Proteomes" id="UP000828390">
    <property type="component" value="Unassembled WGS sequence"/>
</dbReference>
<dbReference type="EMBL" id="JAIWYP010000005">
    <property type="protein sequence ID" value="KAH3817743.1"/>
    <property type="molecule type" value="Genomic_DNA"/>
</dbReference>
<accession>A0A9D4JR52</accession>
<evidence type="ECO:0000313" key="3">
    <source>
        <dbReference type="Proteomes" id="UP000828390"/>
    </source>
</evidence>
<evidence type="ECO:0000256" key="1">
    <source>
        <dbReference type="SAM" id="Phobius"/>
    </source>
</evidence>
<reference evidence="2" key="2">
    <citation type="submission" date="2020-11" db="EMBL/GenBank/DDBJ databases">
        <authorList>
            <person name="McCartney M.A."/>
            <person name="Auch B."/>
            <person name="Kono T."/>
            <person name="Mallez S."/>
            <person name="Becker A."/>
            <person name="Gohl D.M."/>
            <person name="Silverstein K.A.T."/>
            <person name="Koren S."/>
            <person name="Bechman K.B."/>
            <person name="Herman A."/>
            <person name="Abrahante J.E."/>
            <person name="Garbe J."/>
        </authorList>
    </citation>
    <scope>NUCLEOTIDE SEQUENCE</scope>
    <source>
        <strain evidence="2">Duluth1</strain>
        <tissue evidence="2">Whole animal</tissue>
    </source>
</reference>
<feature type="transmembrane region" description="Helical" evidence="1">
    <location>
        <begin position="114"/>
        <end position="133"/>
    </location>
</feature>
<evidence type="ECO:0000313" key="2">
    <source>
        <dbReference type="EMBL" id="KAH3817743.1"/>
    </source>
</evidence>